<protein>
    <recommendedName>
        <fullName evidence="3">DUF4025 domain-containing protein</fullName>
    </recommendedName>
</protein>
<gene>
    <name evidence="1" type="ORF">F4694_003861</name>
</gene>
<name>A0A852TH78_9BACI</name>
<evidence type="ECO:0000313" key="1">
    <source>
        <dbReference type="EMBL" id="NYE07076.1"/>
    </source>
</evidence>
<evidence type="ECO:0000313" key="2">
    <source>
        <dbReference type="Proteomes" id="UP000548423"/>
    </source>
</evidence>
<reference evidence="2" key="2">
    <citation type="submission" date="2020-08" db="EMBL/GenBank/DDBJ databases">
        <title>The Agave Microbiome: Exploring the role of microbial communities in plant adaptations to desert environments.</title>
        <authorList>
            <person name="Partida-Martinez L.P."/>
        </authorList>
    </citation>
    <scope>NUCLEOTIDE SEQUENCE [LARGE SCALE GENOMIC DNA]</scope>
    <source>
        <strain evidence="2">AT2.8</strain>
    </source>
</reference>
<dbReference type="Proteomes" id="UP000548423">
    <property type="component" value="Unassembled WGS sequence"/>
</dbReference>
<sequence length="54" mass="6309">MKSNDEKSNNELNKVEEFLLDKTDNVQIDKNITSAKDGFRYDYNDSSDFNDDNN</sequence>
<accession>A0A852TH78</accession>
<proteinExistence type="predicted"/>
<organism evidence="1 2">
    <name type="scientific">Neobacillus niacini</name>
    <dbReference type="NCBI Taxonomy" id="86668"/>
    <lineage>
        <taxon>Bacteria</taxon>
        <taxon>Bacillati</taxon>
        <taxon>Bacillota</taxon>
        <taxon>Bacilli</taxon>
        <taxon>Bacillales</taxon>
        <taxon>Bacillaceae</taxon>
        <taxon>Neobacillus</taxon>
    </lineage>
</organism>
<evidence type="ECO:0008006" key="3">
    <source>
        <dbReference type="Google" id="ProtNLM"/>
    </source>
</evidence>
<comment type="caution">
    <text evidence="1">The sequence shown here is derived from an EMBL/GenBank/DDBJ whole genome shotgun (WGS) entry which is preliminary data.</text>
</comment>
<dbReference type="EMBL" id="JACCBX010000008">
    <property type="protein sequence ID" value="NYE07076.1"/>
    <property type="molecule type" value="Genomic_DNA"/>
</dbReference>
<dbReference type="AlphaFoldDB" id="A0A852TH78"/>
<reference evidence="2" key="1">
    <citation type="submission" date="2020-07" db="EMBL/GenBank/DDBJ databases">
        <authorList>
            <person name="Partida-Martinez L."/>
            <person name="Huntemann M."/>
            <person name="Clum A."/>
            <person name="Wang J."/>
            <person name="Palaniappan K."/>
            <person name="Ritter S."/>
            <person name="Chen I.-M."/>
            <person name="Stamatis D."/>
            <person name="Reddy T."/>
            <person name="O'Malley R."/>
            <person name="Daum C."/>
            <person name="Shapiro N."/>
            <person name="Ivanova N."/>
            <person name="Kyrpides N."/>
            <person name="Woyke T."/>
        </authorList>
    </citation>
    <scope>NUCLEOTIDE SEQUENCE [LARGE SCALE GENOMIC DNA]</scope>
    <source>
        <strain evidence="2">AT2.8</strain>
    </source>
</reference>